<evidence type="ECO:0000313" key="2">
    <source>
        <dbReference type="EMBL" id="RPF49654.1"/>
    </source>
</evidence>
<name>A0A3N5AXC1_9THEO</name>
<evidence type="ECO:0000313" key="3">
    <source>
        <dbReference type="Proteomes" id="UP000282654"/>
    </source>
</evidence>
<feature type="transmembrane region" description="Helical" evidence="1">
    <location>
        <begin position="12"/>
        <end position="35"/>
    </location>
</feature>
<accession>A0A3N5AXC1</accession>
<keyword evidence="1" id="KW-0812">Transmembrane</keyword>
<protein>
    <submittedName>
        <fullName evidence="2">Uncharacterized protein</fullName>
    </submittedName>
</protein>
<dbReference type="EMBL" id="RKRE01000001">
    <property type="protein sequence ID" value="RPF49654.1"/>
    <property type="molecule type" value="Genomic_DNA"/>
</dbReference>
<proteinExistence type="predicted"/>
<feature type="transmembrane region" description="Helical" evidence="1">
    <location>
        <begin position="126"/>
        <end position="144"/>
    </location>
</feature>
<dbReference type="Proteomes" id="UP000282654">
    <property type="component" value="Unassembled WGS sequence"/>
</dbReference>
<feature type="transmembrane region" description="Helical" evidence="1">
    <location>
        <begin position="88"/>
        <end position="106"/>
    </location>
</feature>
<comment type="caution">
    <text evidence="2">The sequence shown here is derived from an EMBL/GenBank/DDBJ whole genome shotgun (WGS) entry which is preliminary data.</text>
</comment>
<dbReference type="RefSeq" id="WP_211328043.1">
    <property type="nucleotide sequence ID" value="NZ_RKRE01000001.1"/>
</dbReference>
<gene>
    <name evidence="2" type="ORF">EDD75_0474</name>
</gene>
<keyword evidence="1" id="KW-0472">Membrane</keyword>
<keyword evidence="1" id="KW-1133">Transmembrane helix</keyword>
<reference evidence="2 3" key="1">
    <citation type="submission" date="2018-11" db="EMBL/GenBank/DDBJ databases">
        <title>Genomic Encyclopedia of Type Strains, Phase IV (KMG-IV): sequencing the most valuable type-strain genomes for metagenomic binning, comparative biology and taxonomic classification.</title>
        <authorList>
            <person name="Goeker M."/>
        </authorList>
    </citation>
    <scope>NUCLEOTIDE SEQUENCE [LARGE SCALE GENOMIC DNA]</scope>
    <source>
        <strain evidence="2 3">DSM 102936</strain>
    </source>
</reference>
<sequence length="158" mass="17795">MMARETFPTVLYALLLQDFPESLVLSLAVFSLLNLRLWDRRVLYLALILTVGNLVRLLPIANGMHTVLLTILLVAVTRYLTGAKVSRIFFAVLLCGVIVVGMQLLYLVPLMKYTGIPYERVWANPVLRGAFSLPYEVVLLLLALGKNYYNRKKGLLPS</sequence>
<keyword evidence="3" id="KW-1185">Reference proteome</keyword>
<dbReference type="AlphaFoldDB" id="A0A3N5AXC1"/>
<evidence type="ECO:0000256" key="1">
    <source>
        <dbReference type="SAM" id="Phobius"/>
    </source>
</evidence>
<feature type="transmembrane region" description="Helical" evidence="1">
    <location>
        <begin position="64"/>
        <end position="81"/>
    </location>
</feature>
<organism evidence="2 3">
    <name type="scientific">Thermodesulfitimonas autotrophica</name>
    <dbReference type="NCBI Taxonomy" id="1894989"/>
    <lineage>
        <taxon>Bacteria</taxon>
        <taxon>Bacillati</taxon>
        <taxon>Bacillota</taxon>
        <taxon>Clostridia</taxon>
        <taxon>Thermoanaerobacterales</taxon>
        <taxon>Thermoanaerobacteraceae</taxon>
        <taxon>Thermodesulfitimonas</taxon>
    </lineage>
</organism>